<dbReference type="PROSITE" id="PS51352">
    <property type="entry name" value="THIOREDOXIN_2"/>
    <property type="match status" value="1"/>
</dbReference>
<dbReference type="CDD" id="cd02966">
    <property type="entry name" value="TlpA_like_family"/>
    <property type="match status" value="1"/>
</dbReference>
<evidence type="ECO:0000313" key="6">
    <source>
        <dbReference type="EMBL" id="EWH13617.1"/>
    </source>
</evidence>
<evidence type="ECO:0000256" key="3">
    <source>
        <dbReference type="ARBA" id="ARBA00023284"/>
    </source>
</evidence>
<dbReference type="EMBL" id="ARZX01000009">
    <property type="protein sequence ID" value="EWH13617.1"/>
    <property type="molecule type" value="Genomic_DNA"/>
</dbReference>
<dbReference type="PANTHER" id="PTHR42852:SF13">
    <property type="entry name" value="PROTEIN DIPZ"/>
    <property type="match status" value="1"/>
</dbReference>
<protein>
    <submittedName>
        <fullName evidence="6">Alkyl hydroperoxide reductase</fullName>
    </submittedName>
</protein>
<evidence type="ECO:0000256" key="1">
    <source>
        <dbReference type="ARBA" id="ARBA00004196"/>
    </source>
</evidence>
<evidence type="ECO:0000256" key="4">
    <source>
        <dbReference type="SAM" id="Phobius"/>
    </source>
</evidence>
<dbReference type="PANTHER" id="PTHR42852">
    <property type="entry name" value="THIOL:DISULFIDE INTERCHANGE PROTEIN DSBE"/>
    <property type="match status" value="1"/>
</dbReference>
<keyword evidence="7" id="KW-1185">Reference proteome</keyword>
<dbReference type="Gene3D" id="3.40.30.10">
    <property type="entry name" value="Glutaredoxin"/>
    <property type="match status" value="1"/>
</dbReference>
<accession>A0ABN0RNT2</accession>
<comment type="subcellular location">
    <subcellularLocation>
        <location evidence="1">Cell envelope</location>
    </subcellularLocation>
</comment>
<proteinExistence type="predicted"/>
<evidence type="ECO:0000256" key="2">
    <source>
        <dbReference type="ARBA" id="ARBA00022748"/>
    </source>
</evidence>
<reference evidence="6 7" key="1">
    <citation type="journal article" date="2014" name="Genome Announc.">
        <title>Draft Genome Sequence of the Carrageenan-Degrading Bacterium Cellulophaga sp. Strain KL-A, Isolated from Decaying Marine Algae.</title>
        <authorList>
            <person name="Shan D."/>
            <person name="Ying J."/>
            <person name="Li X."/>
            <person name="Gao Z."/>
            <person name="Wei G."/>
            <person name="Shao Z."/>
        </authorList>
    </citation>
    <scope>NUCLEOTIDE SEQUENCE [LARGE SCALE GENOMIC DNA]</scope>
    <source>
        <strain evidence="6 7">KL-A</strain>
    </source>
</reference>
<dbReference type="RefSeq" id="WP_034645090.1">
    <property type="nucleotide sequence ID" value="NZ_ARZX01000009.1"/>
</dbReference>
<keyword evidence="4" id="KW-1133">Transmembrane helix</keyword>
<comment type="caution">
    <text evidence="6">The sequence shown here is derived from an EMBL/GenBank/DDBJ whole genome shotgun (WGS) entry which is preliminary data.</text>
</comment>
<dbReference type="Pfam" id="PF08534">
    <property type="entry name" value="Redoxin"/>
    <property type="match status" value="1"/>
</dbReference>
<feature type="domain" description="Thioredoxin" evidence="5">
    <location>
        <begin position="23"/>
        <end position="185"/>
    </location>
</feature>
<evidence type="ECO:0000259" key="5">
    <source>
        <dbReference type="PROSITE" id="PS51352"/>
    </source>
</evidence>
<dbReference type="Proteomes" id="UP000019275">
    <property type="component" value="Unassembled WGS sequence"/>
</dbReference>
<keyword evidence="3" id="KW-0676">Redox-active center</keyword>
<dbReference type="PROSITE" id="PS00194">
    <property type="entry name" value="THIOREDOXIN_1"/>
    <property type="match status" value="1"/>
</dbReference>
<name>A0ABN0RNT2_9FLAO</name>
<dbReference type="InterPro" id="IPR036249">
    <property type="entry name" value="Thioredoxin-like_sf"/>
</dbReference>
<sequence>MAFTKKRIFNIAFYVLIVAIIFTPLGFKVKVFTNQIFSGNPNTLKQEEQIVLQNYNWKFVDAKENSFNFNDYQGKVVFINFWATWCPPCVAEMPSLQKLYTDYKNDVEFIFLASDKVKNVNTYLKENNFSFNVYYSNYKLPQELKHTVIPTTFVLNKSGKIIVKETGAKDWNSEKTRKLLDKLLKE</sequence>
<organism evidence="6 7">
    <name type="scientific">Cellulophaga geojensis KL-A</name>
    <dbReference type="NCBI Taxonomy" id="1328323"/>
    <lineage>
        <taxon>Bacteria</taxon>
        <taxon>Pseudomonadati</taxon>
        <taxon>Bacteroidota</taxon>
        <taxon>Flavobacteriia</taxon>
        <taxon>Flavobacteriales</taxon>
        <taxon>Flavobacteriaceae</taxon>
        <taxon>Cellulophaga</taxon>
    </lineage>
</organism>
<keyword evidence="4" id="KW-0812">Transmembrane</keyword>
<feature type="transmembrane region" description="Helical" evidence="4">
    <location>
        <begin position="7"/>
        <end position="27"/>
    </location>
</feature>
<dbReference type="InterPro" id="IPR017937">
    <property type="entry name" value="Thioredoxin_CS"/>
</dbReference>
<keyword evidence="2" id="KW-0201">Cytochrome c-type biogenesis</keyword>
<dbReference type="SUPFAM" id="SSF52833">
    <property type="entry name" value="Thioredoxin-like"/>
    <property type="match status" value="1"/>
</dbReference>
<gene>
    <name evidence="6" type="ORF">KLA_08640</name>
</gene>
<dbReference type="InterPro" id="IPR013766">
    <property type="entry name" value="Thioredoxin_domain"/>
</dbReference>
<dbReference type="InterPro" id="IPR013740">
    <property type="entry name" value="Redoxin"/>
</dbReference>
<keyword evidence="4" id="KW-0472">Membrane</keyword>
<evidence type="ECO:0000313" key="7">
    <source>
        <dbReference type="Proteomes" id="UP000019275"/>
    </source>
</evidence>
<dbReference type="InterPro" id="IPR050553">
    <property type="entry name" value="Thioredoxin_ResA/DsbE_sf"/>
</dbReference>